<comment type="caution">
    <text evidence="7">The sequence shown here is derived from an EMBL/GenBank/DDBJ whole genome shotgun (WGS) entry which is preliminary data.</text>
</comment>
<dbReference type="InterPro" id="IPR016024">
    <property type="entry name" value="ARM-type_fold"/>
</dbReference>
<protein>
    <recommendedName>
        <fullName evidence="3">Pre-rRNA-processing protein RIX1</fullName>
    </recommendedName>
</protein>
<evidence type="ECO:0000256" key="1">
    <source>
        <dbReference type="ARBA" id="ARBA00004123"/>
    </source>
</evidence>
<organism evidence="7 8">
    <name type="scientific">Monascus purpureus</name>
    <name type="common">Red mold</name>
    <name type="synonym">Monascus anka</name>
    <dbReference type="NCBI Taxonomy" id="5098"/>
    <lineage>
        <taxon>Eukaryota</taxon>
        <taxon>Fungi</taxon>
        <taxon>Dikarya</taxon>
        <taxon>Ascomycota</taxon>
        <taxon>Pezizomycotina</taxon>
        <taxon>Eurotiomycetes</taxon>
        <taxon>Eurotiomycetidae</taxon>
        <taxon>Eurotiales</taxon>
        <taxon>Aspergillaceae</taxon>
        <taxon>Monascus</taxon>
    </lineage>
</organism>
<evidence type="ECO:0000313" key="8">
    <source>
        <dbReference type="Proteomes" id="UP000319663"/>
    </source>
</evidence>
<feature type="compositionally biased region" description="Low complexity" evidence="5">
    <location>
        <begin position="707"/>
        <end position="717"/>
    </location>
</feature>
<evidence type="ECO:0000259" key="6">
    <source>
        <dbReference type="Pfam" id="PF08167"/>
    </source>
</evidence>
<feature type="compositionally biased region" description="Polar residues" evidence="5">
    <location>
        <begin position="718"/>
        <end position="727"/>
    </location>
</feature>
<dbReference type="AlphaFoldDB" id="A0A507QR79"/>
<evidence type="ECO:0000256" key="2">
    <source>
        <dbReference type="ARBA" id="ARBA00010511"/>
    </source>
</evidence>
<keyword evidence="4" id="KW-0539">Nucleus</keyword>
<feature type="compositionally biased region" description="Low complexity" evidence="5">
    <location>
        <begin position="728"/>
        <end position="757"/>
    </location>
</feature>
<dbReference type="Proteomes" id="UP000319663">
    <property type="component" value="Unassembled WGS sequence"/>
</dbReference>
<dbReference type="GO" id="GO:0005634">
    <property type="term" value="C:nucleus"/>
    <property type="evidence" value="ECO:0007669"/>
    <property type="project" value="UniProtKB-SubCell"/>
</dbReference>
<name>A0A507QR79_MONPU</name>
<dbReference type="STRING" id="5098.A0A507QR79"/>
<sequence length="812" mass="87777">MTTTSLRAVTHRLTTTPVQDLPPIASFLATSIGDCAELLATPQGSSKNAKSESENAAQIHKLKTRLTSLLQDWSFEGRWTAVVLVKAAVEAGQWEILRGCEPLVRGMISILGKPDPISTKKMSIITLTRIFHLTYQYQTLVREITTPSLPGFITATLNLVSVKPSSEPVRKLRPSTPLMETVLHALVSLIARHPTIFRPFSAQIHSVVLAILGASPMFFPESVVGLAQQLFIALHNCAPKNTMADQWREAIKLTISSAHRTADRVFRAVVEQWESVDASLRHTGKPQSYDQEVGDHGPDPMGLAGWRGLHSGAERLVVLLRLLSGFLSTPTASTVPIPLGYILDLTSRLTSVTVPTEAADAAKASVQLNLQIGREERDALWSELSRIHAACVDIFTKAVDSLGTALIPVAQTMLEQTLWVFCAEKFSRELRTVIYGLIRRLLLLIGPSMSKQGVSNLTRLLRTCCSDILCPAGEPRPSASESKGKSKTNQASVNADSFLNGGSEKGQNQARTSSSFPDLFDAASALLPAVLNFVPTENLPVSIRSEIDRTVILTADKNGMLASVLNPMPVVKGRAAAPSIMPFLARNYPDEMEVESLIRPRMPLLMNVGGYIDQVEEGEEDEEDEVESSVPTHGAVSIDTELPKYSDPSSQHPATKTDNEPSQAPSKRNYTEEPGNPFHITSATVPDSRAETEIQTKKVRLDDDNLASSTATQQSQSGSDKLSTISVSLPSAPAAAPQSSNTIPSNPLLPQSSLSWSGASGIAKSEAEGAAPRSRSPIPQFQGEEGSDDELPTLNVDPDTEDDEEDDVNMEG</sequence>
<feature type="compositionally biased region" description="Acidic residues" evidence="5">
    <location>
        <begin position="798"/>
        <end position="812"/>
    </location>
</feature>
<feature type="region of interest" description="Disordered" evidence="5">
    <location>
        <begin position="616"/>
        <end position="812"/>
    </location>
</feature>
<dbReference type="PANTHER" id="PTHR34105">
    <property type="entry name" value="PROLINE-, GLUTAMIC ACID- AND LEUCINE-RICH PROTEIN 1"/>
    <property type="match status" value="1"/>
</dbReference>
<reference evidence="7 8" key="1">
    <citation type="submission" date="2019-06" db="EMBL/GenBank/DDBJ databases">
        <title>Wine fermentation using esterase from Monascus purpureus.</title>
        <authorList>
            <person name="Geng C."/>
            <person name="Zhang Y."/>
        </authorList>
    </citation>
    <scope>NUCLEOTIDE SEQUENCE [LARGE SCALE GENOMIC DNA]</scope>
    <source>
        <strain evidence="7">HQ1</strain>
    </source>
</reference>
<comment type="similarity">
    <text evidence="2">Belongs to the RIX1/PELP1 family.</text>
</comment>
<keyword evidence="8" id="KW-1185">Reference proteome</keyword>
<feature type="compositionally biased region" description="Polar residues" evidence="5">
    <location>
        <begin position="487"/>
        <end position="497"/>
    </location>
</feature>
<evidence type="ECO:0000256" key="5">
    <source>
        <dbReference type="SAM" id="MobiDB-lite"/>
    </source>
</evidence>
<feature type="compositionally biased region" description="Polar residues" evidence="5">
    <location>
        <begin position="647"/>
        <end position="668"/>
    </location>
</feature>
<feature type="region of interest" description="Disordered" evidence="5">
    <location>
        <begin position="474"/>
        <end position="513"/>
    </location>
</feature>
<dbReference type="GO" id="GO:0006364">
    <property type="term" value="P:rRNA processing"/>
    <property type="evidence" value="ECO:0007669"/>
    <property type="project" value="TreeGrafter"/>
</dbReference>
<dbReference type="EMBL" id="VIFY01000150">
    <property type="protein sequence ID" value="TQB69487.1"/>
    <property type="molecule type" value="Genomic_DNA"/>
</dbReference>
<gene>
    <name evidence="7" type="ORF">MPDQ_001804</name>
</gene>
<accession>A0A507QR79</accession>
<dbReference type="InterPro" id="IPR012583">
    <property type="entry name" value="RIX1_N"/>
</dbReference>
<dbReference type="Pfam" id="PF08167">
    <property type="entry name" value="RIX1"/>
    <property type="match status" value="1"/>
</dbReference>
<feature type="compositionally biased region" description="Basic and acidic residues" evidence="5">
    <location>
        <begin position="688"/>
        <end position="703"/>
    </location>
</feature>
<evidence type="ECO:0000313" key="7">
    <source>
        <dbReference type="EMBL" id="TQB69487.1"/>
    </source>
</evidence>
<comment type="subcellular location">
    <subcellularLocation>
        <location evidence="1">Nucleus</location>
    </subcellularLocation>
</comment>
<feature type="domain" description="Pre-rRNA-processing protein RIX1 N-terminal" evidence="6">
    <location>
        <begin position="6"/>
        <end position="214"/>
    </location>
</feature>
<dbReference type="PANTHER" id="PTHR34105:SF1">
    <property type="entry name" value="PROLINE-, GLUTAMIC ACID- AND LEUCINE-RICH PROTEIN 1"/>
    <property type="match status" value="1"/>
</dbReference>
<evidence type="ECO:0000256" key="3">
    <source>
        <dbReference type="ARBA" id="ARBA00021502"/>
    </source>
</evidence>
<dbReference type="SUPFAM" id="SSF48371">
    <property type="entry name" value="ARM repeat"/>
    <property type="match status" value="1"/>
</dbReference>
<feature type="compositionally biased region" description="Acidic residues" evidence="5">
    <location>
        <begin position="616"/>
        <end position="627"/>
    </location>
</feature>
<proteinExistence type="inferred from homology"/>
<evidence type="ECO:0000256" key="4">
    <source>
        <dbReference type="ARBA" id="ARBA00023242"/>
    </source>
</evidence>